<keyword evidence="1" id="KW-0067">ATP-binding</keyword>
<gene>
    <name evidence="1" type="ORF">HXK23_02135</name>
</gene>
<comment type="caution">
    <text evidence="1">The sequence shown here is derived from an EMBL/GenBank/DDBJ whole genome shotgun (WGS) entry which is preliminary data.</text>
</comment>
<organism evidence="1 2">
    <name type="scientific">Lancefieldella parvula</name>
    <dbReference type="NCBI Taxonomy" id="1382"/>
    <lineage>
        <taxon>Bacteria</taxon>
        <taxon>Bacillati</taxon>
        <taxon>Actinomycetota</taxon>
        <taxon>Coriobacteriia</taxon>
        <taxon>Coriobacteriales</taxon>
        <taxon>Atopobiaceae</taxon>
        <taxon>Lancefieldella</taxon>
    </lineage>
</organism>
<dbReference type="InterPro" id="IPR046671">
    <property type="entry name" value="DUF6541"/>
</dbReference>
<dbReference type="Pfam" id="PF20176">
    <property type="entry name" value="DUF6541"/>
    <property type="match status" value="1"/>
</dbReference>
<dbReference type="GO" id="GO:0005524">
    <property type="term" value="F:ATP binding"/>
    <property type="evidence" value="ECO:0007669"/>
    <property type="project" value="UniProtKB-KW"/>
</dbReference>
<evidence type="ECO:0000313" key="1">
    <source>
        <dbReference type="EMBL" id="MBF4809016.1"/>
    </source>
</evidence>
<reference evidence="1" key="1">
    <citation type="submission" date="2020-04" db="EMBL/GenBank/DDBJ databases">
        <title>Deep metagenomics examines the oral microbiome during advanced dental caries in children, revealing novel taxa and co-occurrences with host molecules.</title>
        <authorList>
            <person name="Baker J.L."/>
            <person name="Morton J.T."/>
            <person name="Dinis M."/>
            <person name="Alvarez R."/>
            <person name="Tran N.C."/>
            <person name="Knight R."/>
            <person name="Edlund A."/>
        </authorList>
    </citation>
    <scope>NUCLEOTIDE SEQUENCE</scope>
    <source>
        <strain evidence="1">JCVI_22A_bin.2</strain>
    </source>
</reference>
<accession>A0A930YSI5</accession>
<sequence length="115" mass="12952">VGNDLVVNNPYDGSLVLNSLYGMNIFYRAKVEVDELPQSVIIRTRLNEVASNPEVQQAVRETGARYVLLLDLENPALLGDQSYYFSGLQITDEIPGFEIVLQEGPYRLYRITAVE</sequence>
<evidence type="ECO:0000313" key="2">
    <source>
        <dbReference type="Proteomes" id="UP000772566"/>
    </source>
</evidence>
<dbReference type="EMBL" id="JABZGT010000082">
    <property type="protein sequence ID" value="MBF4809016.1"/>
    <property type="molecule type" value="Genomic_DNA"/>
</dbReference>
<dbReference type="Proteomes" id="UP000772566">
    <property type="component" value="Unassembled WGS sequence"/>
</dbReference>
<proteinExistence type="predicted"/>
<feature type="non-terminal residue" evidence="1">
    <location>
        <position position="1"/>
    </location>
</feature>
<keyword evidence="1" id="KW-0547">Nucleotide-binding</keyword>
<dbReference type="AlphaFoldDB" id="A0A930YSI5"/>
<name>A0A930YSI5_9ACTN</name>
<protein>
    <submittedName>
        <fullName evidence="1">ATP-binding protein</fullName>
    </submittedName>
</protein>